<dbReference type="EMBL" id="AHOP02000001">
    <property type="protein sequence ID" value="EMO43147.1"/>
    <property type="molecule type" value="Genomic_DNA"/>
</dbReference>
<dbReference type="AlphaFoldDB" id="M6UDK1"/>
<comment type="caution">
    <text evidence="1">The sequence shown here is derived from an EMBL/GenBank/DDBJ whole genome shotgun (WGS) entry which is preliminary data.</text>
</comment>
<reference evidence="1 2" key="1">
    <citation type="submission" date="2013-01" db="EMBL/GenBank/DDBJ databases">
        <authorList>
            <person name="Harkins D.M."/>
            <person name="Durkin A.S."/>
            <person name="Brinkac L.M."/>
            <person name="Haft D.H."/>
            <person name="Selengut J.D."/>
            <person name="Sanka R."/>
            <person name="DePew J."/>
            <person name="Purushe J."/>
            <person name="Matthias M.A."/>
            <person name="Vinetz J.M."/>
            <person name="Sutton G.G."/>
            <person name="Nierman W.C."/>
            <person name="Fouts D.E."/>
        </authorList>
    </citation>
    <scope>NUCLEOTIDE SEQUENCE [LARGE SCALE GENOMIC DNA]</scope>
    <source>
        <strain evidence="1 2">ZUN142</strain>
    </source>
</reference>
<name>M6UDK1_9LEPT</name>
<organism evidence="1 2">
    <name type="scientific">Leptospira noguchii serovar Autumnalis str. ZUN142</name>
    <dbReference type="NCBI Taxonomy" id="1085540"/>
    <lineage>
        <taxon>Bacteria</taxon>
        <taxon>Pseudomonadati</taxon>
        <taxon>Spirochaetota</taxon>
        <taxon>Spirochaetia</taxon>
        <taxon>Leptospirales</taxon>
        <taxon>Leptospiraceae</taxon>
        <taxon>Leptospira</taxon>
    </lineage>
</organism>
<evidence type="ECO:0000313" key="2">
    <source>
        <dbReference type="Proteomes" id="UP000012153"/>
    </source>
</evidence>
<sequence length="49" mass="5808">MFARPVGTPTKFDFKNIKKTNRVFRNGIRFITMRILKVVFITQNFVSKT</sequence>
<evidence type="ECO:0000313" key="1">
    <source>
        <dbReference type="EMBL" id="EMO43147.1"/>
    </source>
</evidence>
<proteinExistence type="predicted"/>
<protein>
    <submittedName>
        <fullName evidence="1">Uncharacterized protein</fullName>
    </submittedName>
</protein>
<dbReference type="Proteomes" id="UP000012153">
    <property type="component" value="Unassembled WGS sequence"/>
</dbReference>
<accession>M6UDK1</accession>
<gene>
    <name evidence="1" type="ORF">LEP1GSC186_2640</name>
</gene>